<dbReference type="GO" id="GO:0007165">
    <property type="term" value="P:signal transduction"/>
    <property type="evidence" value="ECO:0007669"/>
    <property type="project" value="InterPro"/>
</dbReference>
<proteinExistence type="predicted"/>
<feature type="transmembrane region" description="Helical" evidence="1">
    <location>
        <begin position="153"/>
        <end position="174"/>
    </location>
</feature>
<dbReference type="SUPFAM" id="SSF52200">
    <property type="entry name" value="Toll/Interleukin receptor TIR domain"/>
    <property type="match status" value="1"/>
</dbReference>
<evidence type="ECO:0000313" key="3">
    <source>
        <dbReference type="EMBL" id="KEO90308.1"/>
    </source>
</evidence>
<organism evidence="3 4">
    <name type="scientific">Erythrobacter longus</name>
    <dbReference type="NCBI Taxonomy" id="1044"/>
    <lineage>
        <taxon>Bacteria</taxon>
        <taxon>Pseudomonadati</taxon>
        <taxon>Pseudomonadota</taxon>
        <taxon>Alphaproteobacteria</taxon>
        <taxon>Sphingomonadales</taxon>
        <taxon>Erythrobacteraceae</taxon>
        <taxon>Erythrobacter/Porphyrobacter group</taxon>
        <taxon>Erythrobacter</taxon>
    </lineage>
</organism>
<keyword evidence="1" id="KW-0812">Transmembrane</keyword>
<dbReference type="SUPFAM" id="SSF53822">
    <property type="entry name" value="Periplasmic binding protein-like I"/>
    <property type="match status" value="1"/>
</dbReference>
<dbReference type="EMBL" id="JMIW01000003">
    <property type="protein sequence ID" value="KEO90308.1"/>
    <property type="molecule type" value="Genomic_DNA"/>
</dbReference>
<dbReference type="Gene3D" id="3.40.50.2300">
    <property type="match status" value="2"/>
</dbReference>
<reference evidence="3 4" key="1">
    <citation type="submission" date="2014-04" db="EMBL/GenBank/DDBJ databases">
        <title>A comprehensive comparison of genomes of Erythrobacter spp. strains.</title>
        <authorList>
            <person name="Zheng Q."/>
        </authorList>
    </citation>
    <scope>NUCLEOTIDE SEQUENCE [LARGE SCALE GENOMIC DNA]</scope>
    <source>
        <strain evidence="3 4">DSM 6997</strain>
    </source>
</reference>
<name>A0A074MEL2_ERYLO</name>
<dbReference type="InterPro" id="IPR028082">
    <property type="entry name" value="Peripla_BP_I"/>
</dbReference>
<feature type="domain" description="TIR" evidence="2">
    <location>
        <begin position="1"/>
        <end position="146"/>
    </location>
</feature>
<evidence type="ECO:0000259" key="2">
    <source>
        <dbReference type="PROSITE" id="PS50104"/>
    </source>
</evidence>
<dbReference type="InterPro" id="IPR000157">
    <property type="entry name" value="TIR_dom"/>
</dbReference>
<accession>A0A074MEL2</accession>
<evidence type="ECO:0000256" key="1">
    <source>
        <dbReference type="SAM" id="Phobius"/>
    </source>
</evidence>
<dbReference type="Gene3D" id="3.40.50.10140">
    <property type="entry name" value="Toll/interleukin-1 receptor homology (TIR) domain"/>
    <property type="match status" value="1"/>
</dbReference>
<protein>
    <recommendedName>
        <fullName evidence="2">TIR domain-containing protein</fullName>
    </recommendedName>
</protein>
<dbReference type="Pfam" id="PF13676">
    <property type="entry name" value="TIR_2"/>
    <property type="match status" value="1"/>
</dbReference>
<dbReference type="eggNOG" id="COG4916">
    <property type="taxonomic scope" value="Bacteria"/>
</dbReference>
<keyword evidence="4" id="KW-1185">Reference proteome</keyword>
<dbReference type="STRING" id="1044.EH31_09470"/>
<evidence type="ECO:0000313" key="4">
    <source>
        <dbReference type="Proteomes" id="UP000027647"/>
    </source>
</evidence>
<dbReference type="AlphaFoldDB" id="A0A074MEL2"/>
<dbReference type="PROSITE" id="PS50104">
    <property type="entry name" value="TIR"/>
    <property type="match status" value="1"/>
</dbReference>
<keyword evidence="1" id="KW-1133">Transmembrane helix</keyword>
<sequence>MAKALEAEGYSVWWDRDLRAGEEFDNVIDKHIKQSKAIVVVWSNTSVKSNWVKEEAEDGVVENKLVPALIDEIIIPRGFRRIQAAELQDSSADPTKSKNWPVFLESIRTIAGEGDGVEAGAQEMAAFGLSSAAQGQAPTKDAKTDTPFWKRPIGMVAGALVVLIAGLLAIQLGGIGGASSNGRLAGVPEDKAIVLGIYPNESFGIQQSNGLKASLDGFPALMVQDLDAPISAMKERDAPKVIEDLRAFLAERNVVAIVGPSITEFTPQVLEVIKESGQRPAIVLTTAGSRADLGWRDSDLPIFRVGSGVDERARQFKELANRAIAQGIGVTFMIETVPGSDAKTYGELFFDRVTQELGEATLSNWQSDGKVTTRTFTRGQINDAFSTTEEKAILDENRLIVIMGLSNDFKDLAQGQFRMDQPERKAILASWNNSHHVKALLEMTALQTDRLIDMTDVFESASYTGEKPEEIAQFESLFGPISPRWRLEAVAFDSGVIVKQAASEIEGEITADALVAVLRSRSFNGVTGRIFFNSTGQNTGDAGGLQRFYNVSYDPSSKGWREVGNLSSLMR</sequence>
<dbReference type="InterPro" id="IPR035897">
    <property type="entry name" value="Toll_tir_struct_dom_sf"/>
</dbReference>
<keyword evidence="1" id="KW-0472">Membrane</keyword>
<comment type="caution">
    <text evidence="3">The sequence shown here is derived from an EMBL/GenBank/DDBJ whole genome shotgun (WGS) entry which is preliminary data.</text>
</comment>
<dbReference type="Proteomes" id="UP000027647">
    <property type="component" value="Unassembled WGS sequence"/>
</dbReference>
<gene>
    <name evidence="3" type="ORF">EH31_09470</name>
</gene>